<evidence type="ECO:0000313" key="3">
    <source>
        <dbReference type="EnsemblMetazoa" id="SMAR010733-PA"/>
    </source>
</evidence>
<evidence type="ECO:0000313" key="4">
    <source>
        <dbReference type="Proteomes" id="UP000014500"/>
    </source>
</evidence>
<dbReference type="SMART" id="SM00670">
    <property type="entry name" value="PINc"/>
    <property type="match status" value="1"/>
</dbReference>
<dbReference type="EMBL" id="JH431998">
    <property type="status" value="NOT_ANNOTATED_CDS"/>
    <property type="molecule type" value="Genomic_DNA"/>
</dbReference>
<feature type="domain" description="PIN" evidence="2">
    <location>
        <begin position="232"/>
        <end position="352"/>
    </location>
</feature>
<dbReference type="Pfam" id="PF13638">
    <property type="entry name" value="PIN_4"/>
    <property type="match status" value="1"/>
</dbReference>
<dbReference type="InterPro" id="IPR052626">
    <property type="entry name" value="SWT1_Regulator"/>
</dbReference>
<dbReference type="Proteomes" id="UP000014500">
    <property type="component" value="Unassembled WGS sequence"/>
</dbReference>
<organism evidence="3 4">
    <name type="scientific">Strigamia maritima</name>
    <name type="common">European centipede</name>
    <name type="synonym">Geophilus maritimus</name>
    <dbReference type="NCBI Taxonomy" id="126957"/>
    <lineage>
        <taxon>Eukaryota</taxon>
        <taxon>Metazoa</taxon>
        <taxon>Ecdysozoa</taxon>
        <taxon>Arthropoda</taxon>
        <taxon>Myriapoda</taxon>
        <taxon>Chilopoda</taxon>
        <taxon>Pleurostigmophora</taxon>
        <taxon>Geophilomorpha</taxon>
        <taxon>Linotaeniidae</taxon>
        <taxon>Strigamia</taxon>
    </lineage>
</organism>
<reference evidence="4" key="1">
    <citation type="submission" date="2011-05" db="EMBL/GenBank/DDBJ databases">
        <authorList>
            <person name="Richards S.R."/>
            <person name="Qu J."/>
            <person name="Jiang H."/>
            <person name="Jhangiani S.N."/>
            <person name="Agravi P."/>
            <person name="Goodspeed R."/>
            <person name="Gross S."/>
            <person name="Mandapat C."/>
            <person name="Jackson L."/>
            <person name="Mathew T."/>
            <person name="Pu L."/>
            <person name="Thornton R."/>
            <person name="Saada N."/>
            <person name="Wilczek-Boney K.B."/>
            <person name="Lee S."/>
            <person name="Kovar C."/>
            <person name="Wu Y."/>
            <person name="Scherer S.E."/>
            <person name="Worley K.C."/>
            <person name="Muzny D.M."/>
            <person name="Gibbs R."/>
        </authorList>
    </citation>
    <scope>NUCLEOTIDE SEQUENCE</scope>
    <source>
        <strain evidence="4">Brora</strain>
    </source>
</reference>
<dbReference type="AlphaFoldDB" id="T1JAG5"/>
<feature type="region of interest" description="Disordered" evidence="1">
    <location>
        <begin position="116"/>
        <end position="135"/>
    </location>
</feature>
<dbReference type="GO" id="GO:0005634">
    <property type="term" value="C:nucleus"/>
    <property type="evidence" value="ECO:0007669"/>
    <property type="project" value="TreeGrafter"/>
</dbReference>
<dbReference type="eggNOG" id="KOG4689">
    <property type="taxonomic scope" value="Eukaryota"/>
</dbReference>
<keyword evidence="4" id="KW-1185">Reference proteome</keyword>
<dbReference type="Gene3D" id="3.40.50.1010">
    <property type="entry name" value="5'-nuclease"/>
    <property type="match status" value="1"/>
</dbReference>
<feature type="compositionally biased region" description="Low complexity" evidence="1">
    <location>
        <begin position="116"/>
        <end position="127"/>
    </location>
</feature>
<proteinExistence type="predicted"/>
<dbReference type="SUPFAM" id="SSF88723">
    <property type="entry name" value="PIN domain-like"/>
    <property type="match status" value="1"/>
</dbReference>
<dbReference type="InterPro" id="IPR029060">
    <property type="entry name" value="PIN-like_dom_sf"/>
</dbReference>
<evidence type="ECO:0000256" key="1">
    <source>
        <dbReference type="SAM" id="MobiDB-lite"/>
    </source>
</evidence>
<protein>
    <recommendedName>
        <fullName evidence="2">PIN domain-containing protein</fullName>
    </recommendedName>
</protein>
<dbReference type="PANTHER" id="PTHR16161:SF0">
    <property type="entry name" value="TRANSCRIPTIONAL PROTEIN SWT1"/>
    <property type="match status" value="1"/>
</dbReference>
<feature type="region of interest" description="Disordered" evidence="1">
    <location>
        <begin position="197"/>
        <end position="218"/>
    </location>
</feature>
<dbReference type="EnsemblMetazoa" id="SMAR010733-RA">
    <property type="protein sequence ID" value="SMAR010733-PA"/>
    <property type="gene ID" value="SMAR010733"/>
</dbReference>
<dbReference type="PANTHER" id="PTHR16161">
    <property type="entry name" value="TRANSCRIPTIONAL PROTEIN SWT1"/>
    <property type="match status" value="1"/>
</dbReference>
<feature type="compositionally biased region" description="Low complexity" evidence="1">
    <location>
        <begin position="199"/>
        <end position="210"/>
    </location>
</feature>
<evidence type="ECO:0000259" key="2">
    <source>
        <dbReference type="SMART" id="SM00670"/>
    </source>
</evidence>
<accession>T1JAG5</accession>
<dbReference type="PhylomeDB" id="T1JAG5"/>
<name>T1JAG5_STRMM</name>
<sequence length="638" mass="72521">MVIKSNRNVYNALLLRIYILLYIIIIIHNIHLYIYYIIYYLVLNFIIYMYLCSIAGSDNRNILLPCGWTAHTATKINPGQIYFHRRETQETFWNLKDVFESEAKAKQSATAAPVSVPTSIPESVPESVPEPVPASVPVSRKRKNVYNTDSTGKFIKIDEVLPECGRITSTSKEMTNEMESILNEMTLNVGEMKQKLQQTSVDSSTSNSSDLETIPSTEDAETKQLAKVQKTMYVITDTNILIHNLDLFKKLLPLTEHKIVFIIPWIVLQELDKLKRSTKDVNLQAREAVRFIDVSLADPTSGVKGQTLKAATQLKNELATTNDDQILLCCIDFNEILDSSTVLLTNDRNLRSKTHANNCIALSSDNIRDRLTKHVRDNTDIVQIYESFKSIVFDILSFVLNRENERKKFIAIKKALTLADVFDCILEYWETKFRFIFRNDHDVIFESLAEFFMNDGGLDEPLSGVSFAIQQSLLLFRKQGTEMEISSQMEKLSSLSLECQSGVTKSSSLGIVAIILCDVVNKVGAFCASVSSKYSSCGHKVSEKEVHNEVTKLNKLVINACRELSLVVGNSNLNENGVRGLFEALQALHPGVKYDLNIEILYRFCILEERKDFLKRCLTEMQKLRNFLRKCDFVFQVI</sequence>
<dbReference type="InterPro" id="IPR002716">
    <property type="entry name" value="PIN_dom"/>
</dbReference>
<reference evidence="3" key="2">
    <citation type="submission" date="2015-02" db="UniProtKB">
        <authorList>
            <consortium name="EnsemblMetazoa"/>
        </authorList>
    </citation>
    <scope>IDENTIFICATION</scope>
</reference>
<dbReference type="HOGENOM" id="CLU_418166_0_0_1"/>
<dbReference type="CDD" id="cd18727">
    <property type="entry name" value="PIN_Swt1-like"/>
    <property type="match status" value="1"/>
</dbReference>